<dbReference type="InterPro" id="IPR009495">
    <property type="entry name" value="NrsF"/>
</dbReference>
<accession>A0A963YSW0</accession>
<keyword evidence="1" id="KW-1133">Transmembrane helix</keyword>
<evidence type="ECO:0000313" key="3">
    <source>
        <dbReference type="Proteomes" id="UP000708298"/>
    </source>
</evidence>
<reference evidence="2" key="2">
    <citation type="submission" date="2021-01" db="EMBL/GenBank/DDBJ databases">
        <authorList>
            <person name="Mieszkin S."/>
            <person name="Pouder E."/>
            <person name="Alain K."/>
        </authorList>
    </citation>
    <scope>NUCLEOTIDE SEQUENCE</scope>
    <source>
        <strain evidence="2">HW T2.11</strain>
    </source>
</reference>
<sequence length="214" mass="23359">MSEPLSHQQLIDKLSRDLKPVRRVRPARLVLLWLVLVAVFADVFAVRADLHAMMAHLMLAPYMWLAALSSAVTAVLAVIAAFMTGMPGRSPRWALLPMPALAWWVVECGMGFAHIWSLPGWQDARMLGGEYSFGFILLVSLPLSALLALLLRRTFPVRPNLTAALAGLAAAGAAVTLLNFFHAYDGSLPDLVGHLGAVAIIVGLNRLCARWLFR</sequence>
<dbReference type="RefSeq" id="WP_227322014.1">
    <property type="nucleotide sequence ID" value="NZ_JAESVB010000006.1"/>
</dbReference>
<proteinExistence type="predicted"/>
<feature type="transmembrane region" description="Helical" evidence="1">
    <location>
        <begin position="131"/>
        <end position="151"/>
    </location>
</feature>
<organism evidence="2 3">
    <name type="scientific">Acidisoma silvae</name>
    <dbReference type="NCBI Taxonomy" id="2802396"/>
    <lineage>
        <taxon>Bacteria</taxon>
        <taxon>Pseudomonadati</taxon>
        <taxon>Pseudomonadota</taxon>
        <taxon>Alphaproteobacteria</taxon>
        <taxon>Acetobacterales</taxon>
        <taxon>Acidocellaceae</taxon>
        <taxon>Acidisoma</taxon>
    </lineage>
</organism>
<gene>
    <name evidence="2" type="ORF">ASILVAE211_14270</name>
</gene>
<protein>
    <submittedName>
        <fullName evidence="2">DUF1109 family protein</fullName>
    </submittedName>
</protein>
<dbReference type="EMBL" id="JAESVB010000006">
    <property type="protein sequence ID" value="MCB8876355.1"/>
    <property type="molecule type" value="Genomic_DNA"/>
</dbReference>
<comment type="caution">
    <text evidence="2">The sequence shown here is derived from an EMBL/GenBank/DDBJ whole genome shotgun (WGS) entry which is preliminary data.</text>
</comment>
<dbReference type="Proteomes" id="UP000708298">
    <property type="component" value="Unassembled WGS sequence"/>
</dbReference>
<dbReference type="AlphaFoldDB" id="A0A963YSW0"/>
<reference evidence="2" key="1">
    <citation type="journal article" date="2021" name="Microorganisms">
        <title>Acidisoma silvae sp. nov. and Acidisomacellulosilytica sp. nov., Two Acidophilic Bacteria Isolated from Decaying Wood, Hydrolyzing Cellulose and Producing Poly-3-hydroxybutyrate.</title>
        <authorList>
            <person name="Mieszkin S."/>
            <person name="Pouder E."/>
            <person name="Uroz S."/>
            <person name="Simon-Colin C."/>
            <person name="Alain K."/>
        </authorList>
    </citation>
    <scope>NUCLEOTIDE SEQUENCE</scope>
    <source>
        <strain evidence="2">HW T2.11</strain>
    </source>
</reference>
<keyword evidence="1" id="KW-0472">Membrane</keyword>
<feature type="transmembrane region" description="Helical" evidence="1">
    <location>
        <begin position="163"/>
        <end position="181"/>
    </location>
</feature>
<feature type="transmembrane region" description="Helical" evidence="1">
    <location>
        <begin position="94"/>
        <end position="116"/>
    </location>
</feature>
<name>A0A963YSW0_9PROT</name>
<evidence type="ECO:0000313" key="2">
    <source>
        <dbReference type="EMBL" id="MCB8876355.1"/>
    </source>
</evidence>
<keyword evidence="1" id="KW-0812">Transmembrane</keyword>
<evidence type="ECO:0000256" key="1">
    <source>
        <dbReference type="SAM" id="Phobius"/>
    </source>
</evidence>
<feature type="transmembrane region" description="Helical" evidence="1">
    <location>
        <begin position="193"/>
        <end position="213"/>
    </location>
</feature>
<dbReference type="Pfam" id="PF06532">
    <property type="entry name" value="NrsF"/>
    <property type="match status" value="1"/>
</dbReference>
<feature type="transmembrane region" description="Helical" evidence="1">
    <location>
        <begin position="29"/>
        <end position="50"/>
    </location>
</feature>
<keyword evidence="3" id="KW-1185">Reference proteome</keyword>
<feature type="transmembrane region" description="Helical" evidence="1">
    <location>
        <begin position="62"/>
        <end position="82"/>
    </location>
</feature>